<name>A0AAV9H981_9PEZI</name>
<keyword evidence="3" id="KW-1185">Reference proteome</keyword>
<gene>
    <name evidence="2" type="ORF">QBC42DRAFT_351264</name>
</gene>
<evidence type="ECO:0000256" key="1">
    <source>
        <dbReference type="SAM" id="MobiDB-lite"/>
    </source>
</evidence>
<dbReference type="Proteomes" id="UP001321749">
    <property type="component" value="Unassembled WGS sequence"/>
</dbReference>
<reference evidence="2" key="1">
    <citation type="journal article" date="2023" name="Mol. Phylogenet. Evol.">
        <title>Genome-scale phylogeny and comparative genomics of the fungal order Sordariales.</title>
        <authorList>
            <person name="Hensen N."/>
            <person name="Bonometti L."/>
            <person name="Westerberg I."/>
            <person name="Brannstrom I.O."/>
            <person name="Guillou S."/>
            <person name="Cros-Aarteil S."/>
            <person name="Calhoun S."/>
            <person name="Haridas S."/>
            <person name="Kuo A."/>
            <person name="Mondo S."/>
            <person name="Pangilinan J."/>
            <person name="Riley R."/>
            <person name="LaButti K."/>
            <person name="Andreopoulos B."/>
            <person name="Lipzen A."/>
            <person name="Chen C."/>
            <person name="Yan M."/>
            <person name="Daum C."/>
            <person name="Ng V."/>
            <person name="Clum A."/>
            <person name="Steindorff A."/>
            <person name="Ohm R.A."/>
            <person name="Martin F."/>
            <person name="Silar P."/>
            <person name="Natvig D.O."/>
            <person name="Lalanne C."/>
            <person name="Gautier V."/>
            <person name="Ament-Velasquez S.L."/>
            <person name="Kruys A."/>
            <person name="Hutchinson M.I."/>
            <person name="Powell A.J."/>
            <person name="Barry K."/>
            <person name="Miller A.N."/>
            <person name="Grigoriev I.V."/>
            <person name="Debuchy R."/>
            <person name="Gladieux P."/>
            <person name="Hiltunen Thoren M."/>
            <person name="Johannesson H."/>
        </authorList>
    </citation>
    <scope>NUCLEOTIDE SEQUENCE</scope>
    <source>
        <strain evidence="2">PSN324</strain>
    </source>
</reference>
<feature type="region of interest" description="Disordered" evidence="1">
    <location>
        <begin position="487"/>
        <end position="565"/>
    </location>
</feature>
<evidence type="ECO:0000313" key="3">
    <source>
        <dbReference type="Proteomes" id="UP001321749"/>
    </source>
</evidence>
<protein>
    <submittedName>
        <fullName evidence="2">Uncharacterized protein</fullName>
    </submittedName>
</protein>
<comment type="caution">
    <text evidence="2">The sequence shown here is derived from an EMBL/GenBank/DDBJ whole genome shotgun (WGS) entry which is preliminary data.</text>
</comment>
<proteinExistence type="predicted"/>
<organism evidence="2 3">
    <name type="scientific">Cladorrhinum samala</name>
    <dbReference type="NCBI Taxonomy" id="585594"/>
    <lineage>
        <taxon>Eukaryota</taxon>
        <taxon>Fungi</taxon>
        <taxon>Dikarya</taxon>
        <taxon>Ascomycota</taxon>
        <taxon>Pezizomycotina</taxon>
        <taxon>Sordariomycetes</taxon>
        <taxon>Sordariomycetidae</taxon>
        <taxon>Sordariales</taxon>
        <taxon>Podosporaceae</taxon>
        <taxon>Cladorrhinum</taxon>
    </lineage>
</organism>
<sequence>METVSKGQFPVERNPIPKRYVLHTPSESRESAGQPFAALAFIPEVQDRAGWDVSMGEAWEDCFTATGIQSLQITDKVDRRGFSLPPGHDGRIYSNHLGGQLMQWWDNQLNARDYLATELRAFALEYRKHLNKIQPGSGFDSQQSVEWTELLGRVKEEVEKWSTSAGRERSLSTTLNQMRHSRHQSKELGKQELQAAQDRVNELESELQALRTKHDKFVATMSMGRIDSNYDQDPAGPPRATHKSDKWMDVRVRHLLGAGANRNALLRRNSTSRNCMPAAVRVAQLAISPTDPRKDMINSQVHGGDLLTDLLIAESTALVDRHGQGWADWFRQALTWSYGGLAPVFFADIRKALDPEDNANKTWFASMRSHVYFANKYVTAREIVCGESRNAGQMNPPPNLHDVARRIKASDAKFEAYMAEFGRGCADLAHLRAASTESEADLQRSGTLLADLDCLRWEVFDALSNWASTDPWTRLESASIKDMNWRPGLFLQTPDPKPPPGSQPSAPPPRPSGSHIPPAAHSTGSTSASPPAFPLPGLQFAQPQPANMPAPPAPAPQNFQANHWGNQFTGFQAPPPHGQPAYDSFGNCIGWYDHTGMFHAGP</sequence>
<dbReference type="AlphaFoldDB" id="A0AAV9H981"/>
<feature type="compositionally biased region" description="Pro residues" evidence="1">
    <location>
        <begin position="546"/>
        <end position="555"/>
    </location>
</feature>
<evidence type="ECO:0000313" key="2">
    <source>
        <dbReference type="EMBL" id="KAK4456466.1"/>
    </source>
</evidence>
<feature type="compositionally biased region" description="Pro residues" evidence="1">
    <location>
        <begin position="495"/>
        <end position="511"/>
    </location>
</feature>
<reference evidence="2" key="2">
    <citation type="submission" date="2023-06" db="EMBL/GenBank/DDBJ databases">
        <authorList>
            <consortium name="Lawrence Berkeley National Laboratory"/>
            <person name="Mondo S.J."/>
            <person name="Hensen N."/>
            <person name="Bonometti L."/>
            <person name="Westerberg I."/>
            <person name="Brannstrom I.O."/>
            <person name="Guillou S."/>
            <person name="Cros-Aarteil S."/>
            <person name="Calhoun S."/>
            <person name="Haridas S."/>
            <person name="Kuo A."/>
            <person name="Pangilinan J."/>
            <person name="Riley R."/>
            <person name="Labutti K."/>
            <person name="Andreopoulos B."/>
            <person name="Lipzen A."/>
            <person name="Chen C."/>
            <person name="Yanf M."/>
            <person name="Daum C."/>
            <person name="Ng V."/>
            <person name="Clum A."/>
            <person name="Steindorff A."/>
            <person name="Ohm R."/>
            <person name="Martin F."/>
            <person name="Silar P."/>
            <person name="Natvig D."/>
            <person name="Lalanne C."/>
            <person name="Gautier V."/>
            <person name="Ament-Velasquez S.L."/>
            <person name="Kruys A."/>
            <person name="Hutchinson M.I."/>
            <person name="Powell A.J."/>
            <person name="Barry K."/>
            <person name="Miller A.N."/>
            <person name="Grigoriev I.V."/>
            <person name="Debuchy R."/>
            <person name="Gladieux P."/>
            <person name="Thoren M.H."/>
            <person name="Johannesson H."/>
        </authorList>
    </citation>
    <scope>NUCLEOTIDE SEQUENCE</scope>
    <source>
        <strain evidence="2">PSN324</strain>
    </source>
</reference>
<dbReference type="EMBL" id="MU865213">
    <property type="protein sequence ID" value="KAK4456466.1"/>
    <property type="molecule type" value="Genomic_DNA"/>
</dbReference>
<accession>A0AAV9H981</accession>
<feature type="region of interest" description="Disordered" evidence="1">
    <location>
        <begin position="165"/>
        <end position="190"/>
    </location>
</feature>